<dbReference type="Proteomes" id="UP000583556">
    <property type="component" value="Unassembled WGS sequence"/>
</dbReference>
<dbReference type="EMBL" id="JABBGM010000017">
    <property type="protein sequence ID" value="NML96109.1"/>
    <property type="molecule type" value="Genomic_DNA"/>
</dbReference>
<sequence>MEAFPCRGLVVNAPEFFADPSFRQWLANDVPKLTWYRGGQVDEWSDVVVLVDLGLCGEGSDSDMPRQFWTRIVDLCRSHFGVGAGQHHHIMVRLTNLEL</sequence>
<gene>
    <name evidence="1" type="ORF">HHL27_20800</name>
</gene>
<name>A0A7Y0BT65_9SPHN</name>
<reference evidence="1 2" key="1">
    <citation type="submission" date="2020-04" db="EMBL/GenBank/DDBJ databases">
        <title>Novosphingobium sp. TW-4 isolated from soil.</title>
        <authorList>
            <person name="Dahal R.H."/>
            <person name="Chaudhary D.K."/>
        </authorList>
    </citation>
    <scope>NUCLEOTIDE SEQUENCE [LARGE SCALE GENOMIC DNA]</scope>
    <source>
        <strain evidence="1 2">TW-4</strain>
    </source>
</reference>
<proteinExistence type="predicted"/>
<evidence type="ECO:0000313" key="2">
    <source>
        <dbReference type="Proteomes" id="UP000583556"/>
    </source>
</evidence>
<protein>
    <submittedName>
        <fullName evidence="1">Uncharacterized protein</fullName>
    </submittedName>
</protein>
<evidence type="ECO:0000313" key="1">
    <source>
        <dbReference type="EMBL" id="NML96109.1"/>
    </source>
</evidence>
<dbReference type="AlphaFoldDB" id="A0A7Y0BT65"/>
<accession>A0A7Y0BT65</accession>
<comment type="caution">
    <text evidence="1">The sequence shown here is derived from an EMBL/GenBank/DDBJ whole genome shotgun (WGS) entry which is preliminary data.</text>
</comment>
<organism evidence="1 2">
    <name type="scientific">Novosphingobium olei</name>
    <dbReference type="NCBI Taxonomy" id="2728851"/>
    <lineage>
        <taxon>Bacteria</taxon>
        <taxon>Pseudomonadati</taxon>
        <taxon>Pseudomonadota</taxon>
        <taxon>Alphaproteobacteria</taxon>
        <taxon>Sphingomonadales</taxon>
        <taxon>Sphingomonadaceae</taxon>
        <taxon>Novosphingobium</taxon>
    </lineage>
</organism>
<keyword evidence="2" id="KW-1185">Reference proteome</keyword>
<dbReference type="RefSeq" id="WP_169495315.1">
    <property type="nucleotide sequence ID" value="NZ_JABBGM010000017.1"/>
</dbReference>